<gene>
    <name evidence="5" type="ORF">A2527_03675</name>
</gene>
<evidence type="ECO:0000313" key="5">
    <source>
        <dbReference type="EMBL" id="OGG96666.1"/>
    </source>
</evidence>
<accession>A0A1F6GEX0</accession>
<dbReference type="Proteomes" id="UP000178449">
    <property type="component" value="Unassembled WGS sequence"/>
</dbReference>
<dbReference type="GO" id="GO:0009089">
    <property type="term" value="P:lysine biosynthetic process via diaminopimelate"/>
    <property type="evidence" value="ECO:0007669"/>
    <property type="project" value="TreeGrafter"/>
</dbReference>
<comment type="caution">
    <text evidence="5">The sequence shown here is derived from an EMBL/GenBank/DDBJ whole genome shotgun (WGS) entry which is preliminary data.</text>
</comment>
<protein>
    <submittedName>
        <fullName evidence="5">Diaminopimelate decarboxylase</fullName>
    </submittedName>
</protein>
<dbReference type="SUPFAM" id="SSF51419">
    <property type="entry name" value="PLP-binding barrel"/>
    <property type="match status" value="1"/>
</dbReference>
<name>A0A1F6GEX0_9PROT</name>
<dbReference type="PANTHER" id="PTHR43727">
    <property type="entry name" value="DIAMINOPIMELATE DECARBOXYLASE"/>
    <property type="match status" value="1"/>
</dbReference>
<dbReference type="InterPro" id="IPR009006">
    <property type="entry name" value="Ala_racemase/Decarboxylase_C"/>
</dbReference>
<dbReference type="Gene3D" id="2.40.37.10">
    <property type="entry name" value="Lyase, Ornithine Decarboxylase, Chain A, domain 1"/>
    <property type="match status" value="1"/>
</dbReference>
<dbReference type="SUPFAM" id="SSF50621">
    <property type="entry name" value="Alanine racemase C-terminal domain-like"/>
    <property type="match status" value="1"/>
</dbReference>
<organism evidence="5 6">
    <name type="scientific">Candidatus Lambdaproteobacteria bacterium RIFOXYD2_FULL_50_16</name>
    <dbReference type="NCBI Taxonomy" id="1817772"/>
    <lineage>
        <taxon>Bacteria</taxon>
        <taxon>Pseudomonadati</taxon>
        <taxon>Pseudomonadota</taxon>
        <taxon>Candidatus Lambdaproteobacteria</taxon>
    </lineage>
</organism>
<dbReference type="GO" id="GO:0008836">
    <property type="term" value="F:diaminopimelate decarboxylase activity"/>
    <property type="evidence" value="ECO:0007669"/>
    <property type="project" value="TreeGrafter"/>
</dbReference>
<evidence type="ECO:0000313" key="6">
    <source>
        <dbReference type="Proteomes" id="UP000178449"/>
    </source>
</evidence>
<keyword evidence="2 3" id="KW-0663">Pyridoxal phosphate</keyword>
<dbReference type="AlphaFoldDB" id="A0A1F6GEX0"/>
<evidence type="ECO:0000256" key="3">
    <source>
        <dbReference type="PIRSR" id="PIRSR600183-50"/>
    </source>
</evidence>
<dbReference type="Pfam" id="PF02784">
    <property type="entry name" value="Orn_Arg_deC_N"/>
    <property type="match status" value="1"/>
</dbReference>
<dbReference type="InterPro" id="IPR000183">
    <property type="entry name" value="Orn/DAP/Arg_de-COase"/>
</dbReference>
<feature type="active site" description="Proton donor" evidence="3">
    <location>
        <position position="372"/>
    </location>
</feature>
<feature type="modified residue" description="N6-(pyridoxal phosphate)lysine" evidence="3">
    <location>
        <position position="84"/>
    </location>
</feature>
<dbReference type="Gene3D" id="3.20.20.10">
    <property type="entry name" value="Alanine racemase"/>
    <property type="match status" value="1"/>
</dbReference>
<dbReference type="STRING" id="1817772.A2527_03675"/>
<evidence type="ECO:0000259" key="4">
    <source>
        <dbReference type="Pfam" id="PF02784"/>
    </source>
</evidence>
<dbReference type="CDD" id="cd06841">
    <property type="entry name" value="PLPDE_III_MccE_like"/>
    <property type="match status" value="1"/>
</dbReference>
<dbReference type="InterPro" id="IPR022644">
    <property type="entry name" value="De-COase2_N"/>
</dbReference>
<dbReference type="EMBL" id="MFNE01000010">
    <property type="protein sequence ID" value="OGG96666.1"/>
    <property type="molecule type" value="Genomic_DNA"/>
</dbReference>
<dbReference type="PANTHER" id="PTHR43727:SF2">
    <property type="entry name" value="GROUP IV DECARBOXYLASE"/>
    <property type="match status" value="1"/>
</dbReference>
<evidence type="ECO:0000256" key="2">
    <source>
        <dbReference type="ARBA" id="ARBA00022898"/>
    </source>
</evidence>
<comment type="cofactor">
    <cofactor evidence="1 3">
        <name>pyridoxal 5'-phosphate</name>
        <dbReference type="ChEBI" id="CHEBI:597326"/>
    </cofactor>
</comment>
<dbReference type="PRINTS" id="PR01179">
    <property type="entry name" value="ODADCRBXLASE"/>
</dbReference>
<evidence type="ECO:0000256" key="1">
    <source>
        <dbReference type="ARBA" id="ARBA00001933"/>
    </source>
</evidence>
<reference evidence="5 6" key="1">
    <citation type="journal article" date="2016" name="Nat. Commun.">
        <title>Thousands of microbial genomes shed light on interconnected biogeochemical processes in an aquifer system.</title>
        <authorList>
            <person name="Anantharaman K."/>
            <person name="Brown C.T."/>
            <person name="Hug L.A."/>
            <person name="Sharon I."/>
            <person name="Castelle C.J."/>
            <person name="Probst A.J."/>
            <person name="Thomas B.C."/>
            <person name="Singh A."/>
            <person name="Wilkins M.J."/>
            <person name="Karaoz U."/>
            <person name="Brodie E.L."/>
            <person name="Williams K.H."/>
            <person name="Hubbard S.S."/>
            <person name="Banfield J.F."/>
        </authorList>
    </citation>
    <scope>NUCLEOTIDE SEQUENCE [LARGE SCALE GENOMIC DNA]</scope>
</reference>
<sequence length="450" mass="50403">MKKPYEAPNLVRLKTGGMNKFGGKPFYLKRVRKEIGGAKIDDLIEQFGSPLFVYSEAEIIERANKLKSSFSTRYPNVQFGWSYKTNYLSAICAVMHAQGALAEVVSGFEYQKARALGVPAHKIIFNGPFKRIEDLRLAVNEGAMIQIDHLDEVYDLEALAEERGQQISVAIRISMDCGIYPQWSKFGFDLEKGMAEEAVKRIQAGGKLTIRGLHAHIGTYVMEPQAYATQITKMVAFGYRLEQEWGFEIEYYDIGGGFPSSGRLKGVYLPPEVGVPTLDSYAEAICEALLGALQPGHFPKLILETGRAMIDDAGYLITSVTSSKRLPDGRRAYIVDAGVNILYTTYWFRHNLELAQETEGLNEPSVVYGPLCMNLDVLDEACLLPRLERGAKLVLSPVGAYNHTQSMQFIEYRPASVLVTPQGQGELIREREDLSDIQRREVLPDRLKLR</sequence>
<proteinExistence type="predicted"/>
<dbReference type="InterPro" id="IPR029066">
    <property type="entry name" value="PLP-binding_barrel"/>
</dbReference>
<feature type="domain" description="Orn/DAP/Arg decarboxylase 2 N-terminal" evidence="4">
    <location>
        <begin position="58"/>
        <end position="309"/>
    </location>
</feature>